<proteinExistence type="predicted"/>
<feature type="compositionally biased region" description="Polar residues" evidence="1">
    <location>
        <begin position="575"/>
        <end position="593"/>
    </location>
</feature>
<feature type="compositionally biased region" description="Polar residues" evidence="1">
    <location>
        <begin position="634"/>
        <end position="650"/>
    </location>
</feature>
<comment type="caution">
    <text evidence="2">The sequence shown here is derived from an EMBL/GenBank/DDBJ whole genome shotgun (WGS) entry which is preliminary data.</text>
</comment>
<dbReference type="Proteomes" id="UP000813385">
    <property type="component" value="Unassembled WGS sequence"/>
</dbReference>
<evidence type="ECO:0000313" key="2">
    <source>
        <dbReference type="EMBL" id="KAH7359427.1"/>
    </source>
</evidence>
<evidence type="ECO:0000256" key="1">
    <source>
        <dbReference type="SAM" id="MobiDB-lite"/>
    </source>
</evidence>
<dbReference type="EMBL" id="JAGPXD010000004">
    <property type="protein sequence ID" value="KAH7359427.1"/>
    <property type="molecule type" value="Genomic_DNA"/>
</dbReference>
<feature type="compositionally biased region" description="Low complexity" evidence="1">
    <location>
        <begin position="615"/>
        <end position="624"/>
    </location>
</feature>
<keyword evidence="3" id="KW-1185">Reference proteome</keyword>
<protein>
    <submittedName>
        <fullName evidence="2">Uncharacterized protein</fullName>
    </submittedName>
</protein>
<gene>
    <name evidence="2" type="ORF">B0T11DRAFT_115001</name>
</gene>
<feature type="compositionally biased region" description="Basic and acidic residues" evidence="1">
    <location>
        <begin position="506"/>
        <end position="515"/>
    </location>
</feature>
<feature type="region of interest" description="Disordered" evidence="1">
    <location>
        <begin position="504"/>
        <end position="650"/>
    </location>
</feature>
<dbReference type="AlphaFoldDB" id="A0A8K0TD32"/>
<sequence>MMLEAGDVIKFAELAWKVIDYGWSDELNASRQYREFFDDVGHLGQSLEQLTSVIENAHQSFHGRNVRPPALSFGWDERTMVEIVGDFRATLSECRRLIDRNRAYAVGSGPTRNVSWNALVMPVVERLRKRIAVHENKIQLFVQPFTIDLRQRMHEDLVQRIDHVYEEVQGTRADVQRLGRQMEALRRFLDPSALINMEGLPQGTAAETVDIPVHLEDRLEDLYEQHPERNEPGFEGPWLSDVADAFVRNLVTLPPRLDEDKERGTMEDQYLALVTCHFLMAKMEASEELSLVSKTSHWPRYLKSLQRELKAASRAFNESVTDESMEEIADAFQVPLIWEDEPKAPYIATASLPASMEKLLELPLQVPVRQWGKIQLFRYLDGSDRQFRLIITGGDEDKAASETRTVDFDLDTACLTPRYASCGGGETLEVILEYRGETFALEFPSRPELYLFQQALTGYEVVDNYMPYMVRTIFVFDGSNVMLQEYASLQLWIPARMEGELANNHDNGDLYETHGFRRPSLQTSSRAATFRTSGDLHPASPTSSRQSWAMSSSPQNTTSRRLYSPTPQQAPPPRSMTSPTAEPGSRNRTSSGFSLFRRQQPRQEQQRQRTPSVFSSSSNSSSSSATLRRGARQDSISTQSATTNMTSVSTSTRAVSISGGANVAGVATLHSKPTEPMLVLFTRHGETGVHGIVAVQLDHDATVNYRDCKCKYSERCPVSVLSMKRGGPLPVLRLGGVEGTAAHPERWNILPLAEAMKGQSAGSVSGGRGDSAWRRVIRLSICFDTVNGRKEFAGLPCNCRSDGPGTTQGELMECLAQCHRGKLGFVREHHRRETAAWHERRFGRQANVVVDRSWQLGFD</sequence>
<organism evidence="2 3">
    <name type="scientific">Plectosphaerella cucumerina</name>
    <dbReference type="NCBI Taxonomy" id="40658"/>
    <lineage>
        <taxon>Eukaryota</taxon>
        <taxon>Fungi</taxon>
        <taxon>Dikarya</taxon>
        <taxon>Ascomycota</taxon>
        <taxon>Pezizomycotina</taxon>
        <taxon>Sordariomycetes</taxon>
        <taxon>Hypocreomycetidae</taxon>
        <taxon>Glomerellales</taxon>
        <taxon>Plectosphaerellaceae</taxon>
        <taxon>Plectosphaerella</taxon>
    </lineage>
</organism>
<feature type="compositionally biased region" description="Polar residues" evidence="1">
    <location>
        <begin position="520"/>
        <end position="532"/>
    </location>
</feature>
<dbReference type="OrthoDB" id="5400409at2759"/>
<reference evidence="2" key="1">
    <citation type="journal article" date="2021" name="Nat. Commun.">
        <title>Genetic determinants of endophytism in the Arabidopsis root mycobiome.</title>
        <authorList>
            <person name="Mesny F."/>
            <person name="Miyauchi S."/>
            <person name="Thiergart T."/>
            <person name="Pickel B."/>
            <person name="Atanasova L."/>
            <person name="Karlsson M."/>
            <person name="Huettel B."/>
            <person name="Barry K.W."/>
            <person name="Haridas S."/>
            <person name="Chen C."/>
            <person name="Bauer D."/>
            <person name="Andreopoulos W."/>
            <person name="Pangilinan J."/>
            <person name="LaButti K."/>
            <person name="Riley R."/>
            <person name="Lipzen A."/>
            <person name="Clum A."/>
            <person name="Drula E."/>
            <person name="Henrissat B."/>
            <person name="Kohler A."/>
            <person name="Grigoriev I.V."/>
            <person name="Martin F.M."/>
            <person name="Hacquard S."/>
        </authorList>
    </citation>
    <scope>NUCLEOTIDE SEQUENCE</scope>
    <source>
        <strain evidence="2">MPI-CAGE-AT-0016</strain>
    </source>
</reference>
<name>A0A8K0TD32_9PEZI</name>
<accession>A0A8K0TD32</accession>
<evidence type="ECO:0000313" key="3">
    <source>
        <dbReference type="Proteomes" id="UP000813385"/>
    </source>
</evidence>
<feature type="compositionally biased region" description="Polar residues" evidence="1">
    <location>
        <begin position="540"/>
        <end position="567"/>
    </location>
</feature>